<dbReference type="Pfam" id="PF02518">
    <property type="entry name" value="HATPase_c"/>
    <property type="match status" value="1"/>
</dbReference>
<dbReference type="CDD" id="cd00082">
    <property type="entry name" value="HisKA"/>
    <property type="match status" value="1"/>
</dbReference>
<dbReference type="Gene3D" id="1.10.287.130">
    <property type="match status" value="1"/>
</dbReference>
<evidence type="ECO:0000313" key="15">
    <source>
        <dbReference type="EMBL" id="GGE79296.1"/>
    </source>
</evidence>
<dbReference type="InterPro" id="IPR003594">
    <property type="entry name" value="HATPase_dom"/>
</dbReference>
<keyword evidence="8" id="KW-0418">Kinase</keyword>
<keyword evidence="10" id="KW-0902">Two-component regulatory system</keyword>
<dbReference type="EMBL" id="BMFK01000003">
    <property type="protein sequence ID" value="GGE79296.1"/>
    <property type="molecule type" value="Genomic_DNA"/>
</dbReference>
<feature type="transmembrane region" description="Helical" evidence="12">
    <location>
        <begin position="35"/>
        <end position="58"/>
    </location>
</feature>
<dbReference type="FunFam" id="3.30.565.10:FF:000006">
    <property type="entry name" value="Sensor histidine kinase WalK"/>
    <property type="match status" value="1"/>
</dbReference>
<evidence type="ECO:0000259" key="14">
    <source>
        <dbReference type="PROSITE" id="PS50885"/>
    </source>
</evidence>
<dbReference type="CDD" id="cd00075">
    <property type="entry name" value="HATPase"/>
    <property type="match status" value="1"/>
</dbReference>
<dbReference type="PRINTS" id="PR00344">
    <property type="entry name" value="BCTRLSENSOR"/>
</dbReference>
<reference evidence="15" key="1">
    <citation type="journal article" date="2014" name="Int. J. Syst. Evol. Microbiol.">
        <title>Complete genome sequence of Corynebacterium casei LMG S-19264T (=DSM 44701T), isolated from a smear-ripened cheese.</title>
        <authorList>
            <consortium name="US DOE Joint Genome Institute (JGI-PGF)"/>
            <person name="Walter F."/>
            <person name="Albersmeier A."/>
            <person name="Kalinowski J."/>
            <person name="Ruckert C."/>
        </authorList>
    </citation>
    <scope>NUCLEOTIDE SEQUENCE</scope>
    <source>
        <strain evidence="15">CGMCC 1.12698</strain>
    </source>
</reference>
<keyword evidence="4" id="KW-1003">Cell membrane</keyword>
<dbReference type="PROSITE" id="PS50109">
    <property type="entry name" value="HIS_KIN"/>
    <property type="match status" value="1"/>
</dbReference>
<proteinExistence type="predicted"/>
<gene>
    <name evidence="15" type="ORF">GCM10007140_31110</name>
</gene>
<feature type="transmembrane region" description="Helical" evidence="12">
    <location>
        <begin position="7"/>
        <end position="29"/>
    </location>
</feature>
<feature type="domain" description="HAMP" evidence="14">
    <location>
        <begin position="59"/>
        <end position="111"/>
    </location>
</feature>
<dbReference type="Pfam" id="PF00512">
    <property type="entry name" value="HisKA"/>
    <property type="match status" value="1"/>
</dbReference>
<comment type="caution">
    <text evidence="15">The sequence shown here is derived from an EMBL/GenBank/DDBJ whole genome shotgun (WGS) entry which is preliminary data.</text>
</comment>
<dbReference type="PROSITE" id="PS50885">
    <property type="entry name" value="HAMP"/>
    <property type="match status" value="1"/>
</dbReference>
<dbReference type="InterPro" id="IPR036097">
    <property type="entry name" value="HisK_dim/P_sf"/>
</dbReference>
<protein>
    <recommendedName>
        <fullName evidence="3">histidine kinase</fullName>
        <ecNumber evidence="3">2.7.13.3</ecNumber>
    </recommendedName>
</protein>
<dbReference type="EC" id="2.7.13.3" evidence="3"/>
<reference evidence="15" key="2">
    <citation type="submission" date="2020-09" db="EMBL/GenBank/DDBJ databases">
        <authorList>
            <person name="Sun Q."/>
            <person name="Zhou Y."/>
        </authorList>
    </citation>
    <scope>NUCLEOTIDE SEQUENCE</scope>
    <source>
        <strain evidence="15">CGMCC 1.12698</strain>
    </source>
</reference>
<name>A0A917AVG3_9BACI</name>
<dbReference type="PANTHER" id="PTHR45453:SF1">
    <property type="entry name" value="PHOSPHATE REGULON SENSOR PROTEIN PHOR"/>
    <property type="match status" value="1"/>
</dbReference>
<dbReference type="RefSeq" id="WP_188389415.1">
    <property type="nucleotide sequence ID" value="NZ_BMFK01000003.1"/>
</dbReference>
<keyword evidence="7" id="KW-0547">Nucleotide-binding</keyword>
<accession>A0A917AVG3</accession>
<dbReference type="InterPro" id="IPR003660">
    <property type="entry name" value="HAMP_dom"/>
</dbReference>
<sequence>MKMRTQLLLANALSIFLIFVFLMISYFCMLLPDDAIVMLTFVTAIAGVLSFFVHGMLIRPIEQAVSQMKDESKKVADGHFNGKVSLIGPKECRQLAENFNEMSRKLEESFTKLQQSEASRKELVANVSHDLRTPLASIQSFVEALQDDIIEDKEVFDQYLKTIQLETKRLGYLIHDLFQLTQLESEAEKFEPELYYVDKLIIEALENQYVHIEEKKLHVHVDLPEKLPAVAVMPEKVMRVVVNLLQNAVRYSKSGGELYVEVQDEGHVVRIRIIDEGEGIPLEEQAFIFERFYRVEKSRSKEFGGSGLGLAICKSIVELHGGEIGVSSEQGKGSTFYFTIPIMKELSR</sequence>
<dbReference type="SMART" id="SM00304">
    <property type="entry name" value="HAMP"/>
    <property type="match status" value="1"/>
</dbReference>
<evidence type="ECO:0000256" key="10">
    <source>
        <dbReference type="ARBA" id="ARBA00023012"/>
    </source>
</evidence>
<dbReference type="InterPro" id="IPR036890">
    <property type="entry name" value="HATPase_C_sf"/>
</dbReference>
<dbReference type="Gene3D" id="3.30.565.10">
    <property type="entry name" value="Histidine kinase-like ATPase, C-terminal domain"/>
    <property type="match status" value="1"/>
</dbReference>
<keyword evidence="16" id="KW-1185">Reference proteome</keyword>
<evidence type="ECO:0000256" key="5">
    <source>
        <dbReference type="ARBA" id="ARBA00022553"/>
    </source>
</evidence>
<evidence type="ECO:0000256" key="1">
    <source>
        <dbReference type="ARBA" id="ARBA00000085"/>
    </source>
</evidence>
<dbReference type="Proteomes" id="UP000605259">
    <property type="component" value="Unassembled WGS sequence"/>
</dbReference>
<keyword evidence="12" id="KW-0812">Transmembrane</keyword>
<evidence type="ECO:0000256" key="8">
    <source>
        <dbReference type="ARBA" id="ARBA00022777"/>
    </source>
</evidence>
<dbReference type="GO" id="GO:0004721">
    <property type="term" value="F:phosphoprotein phosphatase activity"/>
    <property type="evidence" value="ECO:0007669"/>
    <property type="project" value="TreeGrafter"/>
</dbReference>
<evidence type="ECO:0000256" key="9">
    <source>
        <dbReference type="ARBA" id="ARBA00022840"/>
    </source>
</evidence>
<keyword evidence="9" id="KW-0067">ATP-binding</keyword>
<evidence type="ECO:0000256" key="12">
    <source>
        <dbReference type="SAM" id="Phobius"/>
    </source>
</evidence>
<dbReference type="SUPFAM" id="SSF47384">
    <property type="entry name" value="Homodimeric domain of signal transducing histidine kinase"/>
    <property type="match status" value="1"/>
</dbReference>
<comment type="catalytic activity">
    <reaction evidence="1">
        <text>ATP + protein L-histidine = ADP + protein N-phospho-L-histidine.</text>
        <dbReference type="EC" id="2.7.13.3"/>
    </reaction>
</comment>
<evidence type="ECO:0000256" key="7">
    <source>
        <dbReference type="ARBA" id="ARBA00022741"/>
    </source>
</evidence>
<keyword evidence="6" id="KW-0808">Transferase</keyword>
<comment type="subcellular location">
    <subcellularLocation>
        <location evidence="2">Cell membrane</location>
        <topology evidence="2">Multi-pass membrane protein</topology>
    </subcellularLocation>
</comment>
<keyword evidence="5" id="KW-0597">Phosphoprotein</keyword>
<evidence type="ECO:0000259" key="13">
    <source>
        <dbReference type="PROSITE" id="PS50109"/>
    </source>
</evidence>
<keyword evidence="11 12" id="KW-0472">Membrane</keyword>
<evidence type="ECO:0000256" key="3">
    <source>
        <dbReference type="ARBA" id="ARBA00012438"/>
    </source>
</evidence>
<keyword evidence="12" id="KW-1133">Transmembrane helix</keyword>
<evidence type="ECO:0000256" key="6">
    <source>
        <dbReference type="ARBA" id="ARBA00022679"/>
    </source>
</evidence>
<dbReference type="AlphaFoldDB" id="A0A917AVG3"/>
<dbReference type="SUPFAM" id="SSF55874">
    <property type="entry name" value="ATPase domain of HSP90 chaperone/DNA topoisomerase II/histidine kinase"/>
    <property type="match status" value="1"/>
</dbReference>
<dbReference type="InterPro" id="IPR004358">
    <property type="entry name" value="Sig_transdc_His_kin-like_C"/>
</dbReference>
<dbReference type="PANTHER" id="PTHR45453">
    <property type="entry name" value="PHOSPHATE REGULON SENSOR PROTEIN PHOR"/>
    <property type="match status" value="1"/>
</dbReference>
<dbReference type="CDD" id="cd06225">
    <property type="entry name" value="HAMP"/>
    <property type="match status" value="1"/>
</dbReference>
<dbReference type="SMART" id="SM00387">
    <property type="entry name" value="HATPase_c"/>
    <property type="match status" value="1"/>
</dbReference>
<dbReference type="GO" id="GO:0005524">
    <property type="term" value="F:ATP binding"/>
    <property type="evidence" value="ECO:0007669"/>
    <property type="project" value="UniProtKB-KW"/>
</dbReference>
<dbReference type="Gene3D" id="6.10.340.10">
    <property type="match status" value="1"/>
</dbReference>
<evidence type="ECO:0000313" key="16">
    <source>
        <dbReference type="Proteomes" id="UP000605259"/>
    </source>
</evidence>
<dbReference type="InterPro" id="IPR005467">
    <property type="entry name" value="His_kinase_dom"/>
</dbReference>
<evidence type="ECO:0000256" key="11">
    <source>
        <dbReference type="ARBA" id="ARBA00023136"/>
    </source>
</evidence>
<feature type="domain" description="Histidine kinase" evidence="13">
    <location>
        <begin position="126"/>
        <end position="344"/>
    </location>
</feature>
<dbReference type="GO" id="GO:0000155">
    <property type="term" value="F:phosphorelay sensor kinase activity"/>
    <property type="evidence" value="ECO:0007669"/>
    <property type="project" value="InterPro"/>
</dbReference>
<dbReference type="FunFam" id="1.10.287.130:FF:000001">
    <property type="entry name" value="Two-component sensor histidine kinase"/>
    <property type="match status" value="1"/>
</dbReference>
<dbReference type="InterPro" id="IPR050351">
    <property type="entry name" value="BphY/WalK/GraS-like"/>
</dbReference>
<dbReference type="InterPro" id="IPR003661">
    <property type="entry name" value="HisK_dim/P_dom"/>
</dbReference>
<organism evidence="15 16">
    <name type="scientific">Priestia taiwanensis</name>
    <dbReference type="NCBI Taxonomy" id="1347902"/>
    <lineage>
        <taxon>Bacteria</taxon>
        <taxon>Bacillati</taxon>
        <taxon>Bacillota</taxon>
        <taxon>Bacilli</taxon>
        <taxon>Bacillales</taxon>
        <taxon>Bacillaceae</taxon>
        <taxon>Priestia</taxon>
    </lineage>
</organism>
<dbReference type="SMART" id="SM00388">
    <property type="entry name" value="HisKA"/>
    <property type="match status" value="1"/>
</dbReference>
<dbReference type="GO" id="GO:0016036">
    <property type="term" value="P:cellular response to phosphate starvation"/>
    <property type="evidence" value="ECO:0007669"/>
    <property type="project" value="TreeGrafter"/>
</dbReference>
<evidence type="ECO:0000256" key="2">
    <source>
        <dbReference type="ARBA" id="ARBA00004651"/>
    </source>
</evidence>
<dbReference type="GO" id="GO:0005886">
    <property type="term" value="C:plasma membrane"/>
    <property type="evidence" value="ECO:0007669"/>
    <property type="project" value="UniProtKB-SubCell"/>
</dbReference>
<evidence type="ECO:0000256" key="4">
    <source>
        <dbReference type="ARBA" id="ARBA00022475"/>
    </source>
</evidence>